<proteinExistence type="predicted"/>
<dbReference type="RefSeq" id="WP_007110826.1">
    <property type="nucleotide sequence ID" value="NZ_AOIK01000043.1"/>
</dbReference>
<organism evidence="2 3">
    <name type="scientific">Natrinema altunense (strain JCM 12890 / CGMCC 1.3731 / AJ2)</name>
    <dbReference type="NCBI Taxonomy" id="1227494"/>
    <lineage>
        <taxon>Archaea</taxon>
        <taxon>Methanobacteriati</taxon>
        <taxon>Methanobacteriota</taxon>
        <taxon>Stenosarchaea group</taxon>
        <taxon>Halobacteria</taxon>
        <taxon>Halobacteriales</taxon>
        <taxon>Natrialbaceae</taxon>
        <taxon>Natrinema</taxon>
    </lineage>
</organism>
<reference evidence="2 3" key="1">
    <citation type="journal article" date="2014" name="PLoS Genet.">
        <title>Phylogenetically driven sequencing of extremely halophilic archaea reveals strategies for static and dynamic osmo-response.</title>
        <authorList>
            <person name="Becker E.A."/>
            <person name="Seitzer P.M."/>
            <person name="Tritt A."/>
            <person name="Larsen D."/>
            <person name="Krusor M."/>
            <person name="Yao A.I."/>
            <person name="Wu D."/>
            <person name="Madern D."/>
            <person name="Eisen J.A."/>
            <person name="Darling A.E."/>
            <person name="Facciotti M.T."/>
        </authorList>
    </citation>
    <scope>NUCLEOTIDE SEQUENCE [LARGE SCALE GENOMIC DNA]</scope>
    <source>
        <strain evidence="2 3">JCM 12890</strain>
    </source>
</reference>
<protein>
    <submittedName>
        <fullName evidence="2">Uncharacterized protein</fullName>
    </submittedName>
</protein>
<name>L9ZDL1_NATA2</name>
<sequence length="339" mass="36333">MTGIAVIFGGLVLIGAGGFAALNYVQGTGAPGDVPTQPDQSQPDDEETVDGPWENRAVKKNINLEDMSSQDVTSATVHVFSEKPTDNDGNEVWGNERAIEPYFGTSQEKDVVTVDSESTTVQYEPGTYYLAVESDGRYMTFDSVTIPDGSSYGDISLSEYNQAPEQTTVEVADRYAPTLEQFDLGISSNTSSIEEHSADQTIKPSEDTEYRVWKMVMHTGTNDPTTDSNSDGNYDEGIRKIYVEVSGAGQSAATSEVVFNPNNGIDRLGSNDKAEVELDSLVATSDQPLTIDARVVTFATEDGTNPVDGDEQLSDGENPIDIQLFDDSGAGTSAVQVVG</sequence>
<comment type="caution">
    <text evidence="2">The sequence shown here is derived from an EMBL/GenBank/DDBJ whole genome shotgun (WGS) entry which is preliminary data.</text>
</comment>
<dbReference type="Proteomes" id="UP000011511">
    <property type="component" value="Unassembled WGS sequence"/>
</dbReference>
<evidence type="ECO:0000256" key="1">
    <source>
        <dbReference type="SAM" id="MobiDB-lite"/>
    </source>
</evidence>
<keyword evidence="3" id="KW-1185">Reference proteome</keyword>
<evidence type="ECO:0000313" key="3">
    <source>
        <dbReference type="Proteomes" id="UP000011511"/>
    </source>
</evidence>
<feature type="region of interest" description="Disordered" evidence="1">
    <location>
        <begin position="30"/>
        <end position="51"/>
    </location>
</feature>
<accession>L9ZDL1</accession>
<gene>
    <name evidence="2" type="ORF">C485_18057</name>
</gene>
<evidence type="ECO:0000313" key="2">
    <source>
        <dbReference type="EMBL" id="ELY83682.1"/>
    </source>
</evidence>
<dbReference type="EMBL" id="AOIK01000043">
    <property type="protein sequence ID" value="ELY83682.1"/>
    <property type="molecule type" value="Genomic_DNA"/>
</dbReference>
<dbReference type="AlphaFoldDB" id="L9ZDL1"/>